<feature type="region of interest" description="Disordered" evidence="1">
    <location>
        <begin position="1"/>
        <end position="45"/>
    </location>
</feature>
<evidence type="ECO:0000313" key="3">
    <source>
        <dbReference type="Proteomes" id="UP000246702"/>
    </source>
</evidence>
<feature type="compositionally biased region" description="Polar residues" evidence="1">
    <location>
        <begin position="25"/>
        <end position="36"/>
    </location>
</feature>
<gene>
    <name evidence="2" type="ORF">BO94DRAFT_532194</name>
</gene>
<dbReference type="EMBL" id="MSFK01000005">
    <property type="protein sequence ID" value="PWY94247.1"/>
    <property type="molecule type" value="Genomic_DNA"/>
</dbReference>
<dbReference type="AlphaFoldDB" id="A0A317X9F1"/>
<protein>
    <submittedName>
        <fullName evidence="2">Uncharacterized protein</fullName>
    </submittedName>
</protein>
<dbReference type="RefSeq" id="XP_025471008.1">
    <property type="nucleotide sequence ID" value="XM_025611073.1"/>
</dbReference>
<dbReference type="Proteomes" id="UP000246702">
    <property type="component" value="Unassembled WGS sequence"/>
</dbReference>
<accession>A0A317X9F1</accession>
<comment type="caution">
    <text evidence="2">The sequence shown here is derived from an EMBL/GenBank/DDBJ whole genome shotgun (WGS) entry which is preliminary data.</text>
</comment>
<keyword evidence="3" id="KW-1185">Reference proteome</keyword>
<proteinExistence type="predicted"/>
<name>A0A317X9F1_9EURO</name>
<dbReference type="GeneID" id="37113216"/>
<evidence type="ECO:0000313" key="2">
    <source>
        <dbReference type="EMBL" id="PWY94247.1"/>
    </source>
</evidence>
<reference evidence="2 3" key="1">
    <citation type="submission" date="2016-12" db="EMBL/GenBank/DDBJ databases">
        <title>The genomes of Aspergillus section Nigri reveals drivers in fungal speciation.</title>
        <authorList>
            <consortium name="DOE Joint Genome Institute"/>
            <person name="Vesth T.C."/>
            <person name="Nybo J."/>
            <person name="Theobald S."/>
            <person name="Brandl J."/>
            <person name="Frisvad J.C."/>
            <person name="Nielsen K.F."/>
            <person name="Lyhne E.K."/>
            <person name="Kogle M.E."/>
            <person name="Kuo A."/>
            <person name="Riley R."/>
            <person name="Clum A."/>
            <person name="Nolan M."/>
            <person name="Lipzen A."/>
            <person name="Salamov A."/>
            <person name="Henrissat B."/>
            <person name="Wiebenga A."/>
            <person name="De Vries R.P."/>
            <person name="Grigoriev I.V."/>
            <person name="Mortensen U.H."/>
            <person name="Andersen M.R."/>
            <person name="Baker S.E."/>
        </authorList>
    </citation>
    <scope>NUCLEOTIDE SEQUENCE [LARGE SCALE GENOMIC DNA]</scope>
    <source>
        <strain evidence="2 3">CBS 115572</strain>
    </source>
</reference>
<organism evidence="2 3">
    <name type="scientific">Aspergillus sclerotioniger CBS 115572</name>
    <dbReference type="NCBI Taxonomy" id="1450535"/>
    <lineage>
        <taxon>Eukaryota</taxon>
        <taxon>Fungi</taxon>
        <taxon>Dikarya</taxon>
        <taxon>Ascomycota</taxon>
        <taxon>Pezizomycotina</taxon>
        <taxon>Eurotiomycetes</taxon>
        <taxon>Eurotiomycetidae</taxon>
        <taxon>Eurotiales</taxon>
        <taxon>Aspergillaceae</taxon>
        <taxon>Aspergillus</taxon>
        <taxon>Aspergillus subgen. Circumdati</taxon>
    </lineage>
</organism>
<sequence length="97" mass="10614">MPPASIAMGLSRPPINKPTLIPATADSNPTANTSHFHPSETDGTRPVALPLVFQQPPAYSSPPSRMPIARPEFESHFRASRMSFLADWIVRLTQPLP</sequence>
<evidence type="ECO:0000256" key="1">
    <source>
        <dbReference type="SAM" id="MobiDB-lite"/>
    </source>
</evidence>